<accession>A0A0A8ZUT7</accession>
<dbReference type="EMBL" id="GBRH01254756">
    <property type="protein sequence ID" value="JAD43139.1"/>
    <property type="molecule type" value="Transcribed_RNA"/>
</dbReference>
<evidence type="ECO:0000313" key="1">
    <source>
        <dbReference type="EMBL" id="JAD43139.1"/>
    </source>
</evidence>
<protein>
    <submittedName>
        <fullName evidence="1">Uncharacterized protein</fullName>
    </submittedName>
</protein>
<dbReference type="AlphaFoldDB" id="A0A0A8ZUT7"/>
<organism evidence="1">
    <name type="scientific">Arundo donax</name>
    <name type="common">Giant reed</name>
    <name type="synonym">Donax arundinaceus</name>
    <dbReference type="NCBI Taxonomy" id="35708"/>
    <lineage>
        <taxon>Eukaryota</taxon>
        <taxon>Viridiplantae</taxon>
        <taxon>Streptophyta</taxon>
        <taxon>Embryophyta</taxon>
        <taxon>Tracheophyta</taxon>
        <taxon>Spermatophyta</taxon>
        <taxon>Magnoliopsida</taxon>
        <taxon>Liliopsida</taxon>
        <taxon>Poales</taxon>
        <taxon>Poaceae</taxon>
        <taxon>PACMAD clade</taxon>
        <taxon>Arundinoideae</taxon>
        <taxon>Arundineae</taxon>
        <taxon>Arundo</taxon>
    </lineage>
</organism>
<sequence length="46" mass="5109">MSTSCRGTIPLIYCHKHVESDAVHVGTISKFSETLAAEFPRECINE</sequence>
<reference evidence="1" key="1">
    <citation type="submission" date="2014-09" db="EMBL/GenBank/DDBJ databases">
        <authorList>
            <person name="Magalhaes I.L.F."/>
            <person name="Oliveira U."/>
            <person name="Santos F.R."/>
            <person name="Vidigal T.H.D.A."/>
            <person name="Brescovit A.D."/>
            <person name="Santos A.J."/>
        </authorList>
    </citation>
    <scope>NUCLEOTIDE SEQUENCE</scope>
    <source>
        <tissue evidence="1">Shoot tissue taken approximately 20 cm above the soil surface</tissue>
    </source>
</reference>
<reference evidence="1" key="2">
    <citation type="journal article" date="2015" name="Data Brief">
        <title>Shoot transcriptome of the giant reed, Arundo donax.</title>
        <authorList>
            <person name="Barrero R.A."/>
            <person name="Guerrero F.D."/>
            <person name="Moolhuijzen P."/>
            <person name="Goolsby J.A."/>
            <person name="Tidwell J."/>
            <person name="Bellgard S.E."/>
            <person name="Bellgard M.I."/>
        </authorList>
    </citation>
    <scope>NUCLEOTIDE SEQUENCE</scope>
    <source>
        <tissue evidence="1">Shoot tissue taken approximately 20 cm above the soil surface</tissue>
    </source>
</reference>
<name>A0A0A8ZUT7_ARUDO</name>
<proteinExistence type="predicted"/>